<proteinExistence type="predicted"/>
<comment type="caution">
    <text evidence="3">The sequence shown here is derived from an EMBL/GenBank/DDBJ whole genome shotgun (WGS) entry which is preliminary data.</text>
</comment>
<dbReference type="EMBL" id="JBHSBV010000001">
    <property type="protein sequence ID" value="MFC4200148.1"/>
    <property type="molecule type" value="Genomic_DNA"/>
</dbReference>
<dbReference type="Pfam" id="PF00589">
    <property type="entry name" value="Phage_integrase"/>
    <property type="match status" value="1"/>
</dbReference>
<protein>
    <submittedName>
        <fullName evidence="3">Tyrosine-type recombinase/integrase</fullName>
    </submittedName>
</protein>
<dbReference type="Gene3D" id="1.10.443.10">
    <property type="entry name" value="Intergrase catalytic core"/>
    <property type="match status" value="1"/>
</dbReference>
<dbReference type="InterPro" id="IPR013762">
    <property type="entry name" value="Integrase-like_cat_sf"/>
</dbReference>
<gene>
    <name evidence="3" type="ORF">ACFOY1_04200</name>
</gene>
<keyword evidence="4" id="KW-1185">Reference proteome</keyword>
<dbReference type="RefSeq" id="WP_376810916.1">
    <property type="nucleotide sequence ID" value="NZ_JBHSBV010000001.1"/>
</dbReference>
<sequence>MGNRPQAFKRVCRAAGISDFRFHDLRHTWTSWHEQRGTLLMVVQELGGWRSFKMVQRYAYLAPSHIAAHARAVNFLAKWQPEKKIAA</sequence>
<organism evidence="3 4">
    <name type="scientific">Candidimonas humi</name>
    <dbReference type="NCBI Taxonomy" id="683355"/>
    <lineage>
        <taxon>Bacteria</taxon>
        <taxon>Pseudomonadati</taxon>
        <taxon>Pseudomonadota</taxon>
        <taxon>Betaproteobacteria</taxon>
        <taxon>Burkholderiales</taxon>
        <taxon>Alcaligenaceae</taxon>
        <taxon>Candidimonas</taxon>
    </lineage>
</organism>
<dbReference type="SUPFAM" id="SSF56349">
    <property type="entry name" value="DNA breaking-rejoining enzymes"/>
    <property type="match status" value="1"/>
</dbReference>
<evidence type="ECO:0000313" key="4">
    <source>
        <dbReference type="Proteomes" id="UP001595848"/>
    </source>
</evidence>
<dbReference type="Proteomes" id="UP001595848">
    <property type="component" value="Unassembled WGS sequence"/>
</dbReference>
<reference evidence="4" key="1">
    <citation type="journal article" date="2019" name="Int. J. Syst. Evol. Microbiol.">
        <title>The Global Catalogue of Microorganisms (GCM) 10K type strain sequencing project: providing services to taxonomists for standard genome sequencing and annotation.</title>
        <authorList>
            <consortium name="The Broad Institute Genomics Platform"/>
            <consortium name="The Broad Institute Genome Sequencing Center for Infectious Disease"/>
            <person name="Wu L."/>
            <person name="Ma J."/>
        </authorList>
    </citation>
    <scope>NUCLEOTIDE SEQUENCE [LARGE SCALE GENOMIC DNA]</scope>
    <source>
        <strain evidence="4">LMG 24813</strain>
    </source>
</reference>
<accession>A0ABV8NWD0</accession>
<evidence type="ECO:0000256" key="1">
    <source>
        <dbReference type="ARBA" id="ARBA00023172"/>
    </source>
</evidence>
<evidence type="ECO:0000313" key="3">
    <source>
        <dbReference type="EMBL" id="MFC4200148.1"/>
    </source>
</evidence>
<dbReference type="InterPro" id="IPR011010">
    <property type="entry name" value="DNA_brk_join_enz"/>
</dbReference>
<evidence type="ECO:0000259" key="2">
    <source>
        <dbReference type="Pfam" id="PF00589"/>
    </source>
</evidence>
<keyword evidence="1" id="KW-0233">DNA recombination</keyword>
<feature type="domain" description="Tyr recombinase" evidence="2">
    <location>
        <begin position="6"/>
        <end position="63"/>
    </location>
</feature>
<dbReference type="InterPro" id="IPR002104">
    <property type="entry name" value="Integrase_catalytic"/>
</dbReference>
<name>A0ABV8NWD0_9BURK</name>